<gene>
    <name evidence="1" type="ORF">PCOR1329_LOCUS29780</name>
</gene>
<name>A0ABN9SIG2_9DINO</name>
<protein>
    <submittedName>
        <fullName evidence="1">Uncharacterized protein</fullName>
    </submittedName>
</protein>
<accession>A0ABN9SIG2</accession>
<organism evidence="1 2">
    <name type="scientific">Prorocentrum cordatum</name>
    <dbReference type="NCBI Taxonomy" id="2364126"/>
    <lineage>
        <taxon>Eukaryota</taxon>
        <taxon>Sar</taxon>
        <taxon>Alveolata</taxon>
        <taxon>Dinophyceae</taxon>
        <taxon>Prorocentrales</taxon>
        <taxon>Prorocentraceae</taxon>
        <taxon>Prorocentrum</taxon>
    </lineage>
</organism>
<reference evidence="1" key="1">
    <citation type="submission" date="2023-10" db="EMBL/GenBank/DDBJ databases">
        <authorList>
            <person name="Chen Y."/>
            <person name="Shah S."/>
            <person name="Dougan E. K."/>
            <person name="Thang M."/>
            <person name="Chan C."/>
        </authorList>
    </citation>
    <scope>NUCLEOTIDE SEQUENCE [LARGE SCALE GENOMIC DNA]</scope>
</reference>
<comment type="caution">
    <text evidence="1">The sequence shown here is derived from an EMBL/GenBank/DDBJ whole genome shotgun (WGS) entry which is preliminary data.</text>
</comment>
<dbReference type="EMBL" id="CAUYUJ010011270">
    <property type="protein sequence ID" value="CAK0831471.1"/>
    <property type="molecule type" value="Genomic_DNA"/>
</dbReference>
<sequence>MPGEKRQAGAVLCLTNAPREVVDGRFDRQVPLAWTSSRVKRVVRSTLVAEAYSISEAMEHGQFLRQFLQELYKPANAKLKDVERLRASRPILAVTDSDNLKGTLNKDSGSVADIRLRIVVSMLRESVEAQENTALIWTRTEAMVADGLTKSLVDIAILIAFFVSKKFEISPPQRKRRAAKPTTADFIDKTIDHEGIGHHAEEINREWIGHHVRRINREWIGHHVRRINRE</sequence>
<evidence type="ECO:0000313" key="2">
    <source>
        <dbReference type="Proteomes" id="UP001189429"/>
    </source>
</evidence>
<keyword evidence="2" id="KW-1185">Reference proteome</keyword>
<dbReference type="Proteomes" id="UP001189429">
    <property type="component" value="Unassembled WGS sequence"/>
</dbReference>
<proteinExistence type="predicted"/>
<evidence type="ECO:0000313" key="1">
    <source>
        <dbReference type="EMBL" id="CAK0831471.1"/>
    </source>
</evidence>